<name>A0A0G0WGJ7_9BACT</name>
<dbReference type="PANTHER" id="PTHR45947">
    <property type="entry name" value="SULFOQUINOVOSYL TRANSFERASE SQD2"/>
    <property type="match status" value="1"/>
</dbReference>
<dbReference type="Proteomes" id="UP000034753">
    <property type="component" value="Unassembled WGS sequence"/>
</dbReference>
<gene>
    <name evidence="3" type="ORF">UU67_C0083G0004</name>
</gene>
<dbReference type="InterPro" id="IPR050194">
    <property type="entry name" value="Glycosyltransferase_grp1"/>
</dbReference>
<dbReference type="GO" id="GO:0016757">
    <property type="term" value="F:glycosyltransferase activity"/>
    <property type="evidence" value="ECO:0007669"/>
    <property type="project" value="InterPro"/>
</dbReference>
<dbReference type="InterPro" id="IPR001296">
    <property type="entry name" value="Glyco_trans_1"/>
</dbReference>
<dbReference type="SUPFAM" id="SSF53756">
    <property type="entry name" value="UDP-Glycosyltransferase/glycogen phosphorylase"/>
    <property type="match status" value="1"/>
</dbReference>
<dbReference type="Gene3D" id="3.40.50.2000">
    <property type="entry name" value="Glycogen Phosphorylase B"/>
    <property type="match status" value="1"/>
</dbReference>
<evidence type="ECO:0000313" key="4">
    <source>
        <dbReference type="Proteomes" id="UP000034753"/>
    </source>
</evidence>
<evidence type="ECO:0000259" key="2">
    <source>
        <dbReference type="Pfam" id="PF13439"/>
    </source>
</evidence>
<dbReference type="EMBL" id="LCBN01000083">
    <property type="protein sequence ID" value="KKS11132.1"/>
    <property type="molecule type" value="Genomic_DNA"/>
</dbReference>
<dbReference type="PATRIC" id="fig|1618429.3.peg.1212"/>
<dbReference type="Pfam" id="PF00534">
    <property type="entry name" value="Glycos_transf_1"/>
    <property type="match status" value="1"/>
</dbReference>
<reference evidence="3 4" key="1">
    <citation type="journal article" date="2015" name="Nature">
        <title>rRNA introns, odd ribosomes, and small enigmatic genomes across a large radiation of phyla.</title>
        <authorList>
            <person name="Brown C.T."/>
            <person name="Hug L.A."/>
            <person name="Thomas B.C."/>
            <person name="Sharon I."/>
            <person name="Castelle C.J."/>
            <person name="Singh A."/>
            <person name="Wilkins M.J."/>
            <person name="Williams K.H."/>
            <person name="Banfield J.F."/>
        </authorList>
    </citation>
    <scope>NUCLEOTIDE SEQUENCE [LARGE SCALE GENOMIC DNA]</scope>
</reference>
<proteinExistence type="predicted"/>
<organism evidence="3 4">
    <name type="scientific">Candidatus Daviesbacteria bacterium GW2011_GWB1_41_5</name>
    <dbReference type="NCBI Taxonomy" id="1618429"/>
    <lineage>
        <taxon>Bacteria</taxon>
        <taxon>Candidatus Daviesiibacteriota</taxon>
    </lineage>
</organism>
<accession>A0A0G0WGJ7</accession>
<protein>
    <submittedName>
        <fullName evidence="3">Glycosyl transferase group 1</fullName>
    </submittedName>
</protein>
<dbReference type="InterPro" id="IPR028098">
    <property type="entry name" value="Glyco_trans_4-like_N"/>
</dbReference>
<feature type="domain" description="Glycosyl transferase family 1" evidence="1">
    <location>
        <begin position="217"/>
        <end position="351"/>
    </location>
</feature>
<evidence type="ECO:0000259" key="1">
    <source>
        <dbReference type="Pfam" id="PF00534"/>
    </source>
</evidence>
<keyword evidence="3" id="KW-0808">Transferase</keyword>
<comment type="caution">
    <text evidence="3">The sequence shown here is derived from an EMBL/GenBank/DDBJ whole genome shotgun (WGS) entry which is preliminary data.</text>
</comment>
<feature type="domain" description="Glycosyltransferase subfamily 4-like N-terminal" evidence="2">
    <location>
        <begin position="55"/>
        <end position="187"/>
    </location>
</feature>
<dbReference type="AlphaFoldDB" id="A0A0G0WGJ7"/>
<dbReference type="PANTHER" id="PTHR45947:SF3">
    <property type="entry name" value="SULFOQUINOVOSYL TRANSFERASE SQD2"/>
    <property type="match status" value="1"/>
</dbReference>
<evidence type="ECO:0000313" key="3">
    <source>
        <dbReference type="EMBL" id="KKS11132.1"/>
    </source>
</evidence>
<sequence length="387" mass="44741">MEIGKWKICLVHDWLLNTGGAEKTLKVLHELYPEAPIYTFFHNPKFTKEFLPGADIRPSFLQKYYQFTRRHRWLLPFLPIAIESFDLSAYDLVISSSVGFSKGLITKPQTKHICYCYSPTRWLWDWQSEYRKEHPGWGVAILQHFLRLWDHSAAGRVDQFIAISKTARERIKKYYQAEAKVIYPPVDRLESGIMNYELGIQKKNPDHDSLFLIPNSYFLIVSRLYSFKNIAIAIEAFNKLKLPLVIIGQGPQYKKLKKLIADPNLIQLLGFVPDSELSAYYQAARAFIMPQEEDFGLTAIEAMDFGKPVLALRRGGTLEYIMPGINGEYFDDPLPEILADGVRRLNENYKNYSPLVIKKAVERFSRRRFEKEIGELVSSSIPTNTTS</sequence>
<dbReference type="Pfam" id="PF13439">
    <property type="entry name" value="Glyco_transf_4"/>
    <property type="match status" value="1"/>
</dbReference>